<evidence type="ECO:0000256" key="1">
    <source>
        <dbReference type="ARBA" id="ARBA00022553"/>
    </source>
</evidence>
<dbReference type="PANTHER" id="PTHR45566:SF1">
    <property type="entry name" value="HTH-TYPE TRANSCRIPTIONAL REGULATOR YHJB-RELATED"/>
    <property type="match status" value="1"/>
</dbReference>
<keyword evidence="7" id="KW-1185">Reference proteome</keyword>
<feature type="modified residue" description="4-aspartylphosphate" evidence="3">
    <location>
        <position position="76"/>
    </location>
</feature>
<dbReference type="OrthoDB" id="9814495at2"/>
<evidence type="ECO:0000256" key="2">
    <source>
        <dbReference type="ARBA" id="ARBA00023125"/>
    </source>
</evidence>
<sequence>MNHQAEFSQAAASGKGPGRSVIRDVLIVDDHPLMCEALSLTLGHLFSLRRVRQAASLAAAEASIRNEGAPDAVVLDLNLPDVEGMEGILHLRGRLGAVPLTVISAEIDSARVSAAIAAGACGFISKTLPRSALGDAFERMWRGEQVLPEGMSAAQLDAEPPLARTFATLTPQQMRILRLLCEGRPNKVISWELSIAEATVKTHIAAIMNKINVSNRTQAALLASKAGLFAR</sequence>
<dbReference type="Proteomes" id="UP000282125">
    <property type="component" value="Unassembled WGS sequence"/>
</dbReference>
<dbReference type="GO" id="GO:0000160">
    <property type="term" value="P:phosphorelay signal transduction system"/>
    <property type="evidence" value="ECO:0007669"/>
    <property type="project" value="InterPro"/>
</dbReference>
<dbReference type="InterPro" id="IPR051015">
    <property type="entry name" value="EvgA-like"/>
</dbReference>
<evidence type="ECO:0000313" key="7">
    <source>
        <dbReference type="Proteomes" id="UP000282125"/>
    </source>
</evidence>
<dbReference type="AlphaFoldDB" id="A0A3P3DI64"/>
<dbReference type="SUPFAM" id="SSF46894">
    <property type="entry name" value="C-terminal effector domain of the bipartite response regulators"/>
    <property type="match status" value="1"/>
</dbReference>
<dbReference type="Pfam" id="PF00196">
    <property type="entry name" value="GerE"/>
    <property type="match status" value="1"/>
</dbReference>
<dbReference type="Pfam" id="PF00072">
    <property type="entry name" value="Response_reg"/>
    <property type="match status" value="1"/>
</dbReference>
<gene>
    <name evidence="6" type="ORF">EG244_15110</name>
</gene>
<keyword evidence="1 3" id="KW-0597">Phosphoprotein</keyword>
<dbReference type="InterPro" id="IPR016032">
    <property type="entry name" value="Sig_transdc_resp-reg_C-effctor"/>
</dbReference>
<keyword evidence="2 6" id="KW-0238">DNA-binding</keyword>
<dbReference type="CDD" id="cd06170">
    <property type="entry name" value="LuxR_C_like"/>
    <property type="match status" value="1"/>
</dbReference>
<dbReference type="SMART" id="SM00421">
    <property type="entry name" value="HTH_LUXR"/>
    <property type="match status" value="1"/>
</dbReference>
<reference evidence="6 7" key="1">
    <citation type="submission" date="2018-11" db="EMBL/GenBank/DDBJ databases">
        <title>Gemmobacter sp. nov., YIM 102744-1 draft genome.</title>
        <authorList>
            <person name="Li G."/>
            <person name="Jiang Y."/>
        </authorList>
    </citation>
    <scope>NUCLEOTIDE SEQUENCE [LARGE SCALE GENOMIC DNA]</scope>
    <source>
        <strain evidence="6 7">YIM 102744-1</strain>
    </source>
</reference>
<dbReference type="PRINTS" id="PR00038">
    <property type="entry name" value="HTHLUXR"/>
</dbReference>
<dbReference type="Gene3D" id="3.40.50.2300">
    <property type="match status" value="1"/>
</dbReference>
<name>A0A3P3DI64_9RHOB</name>
<feature type="domain" description="Response regulatory" evidence="5">
    <location>
        <begin position="24"/>
        <end position="141"/>
    </location>
</feature>
<dbReference type="RefSeq" id="WP_124965932.1">
    <property type="nucleotide sequence ID" value="NZ_RRAZ01000025.1"/>
</dbReference>
<dbReference type="GO" id="GO:0003677">
    <property type="term" value="F:DNA binding"/>
    <property type="evidence" value="ECO:0007669"/>
    <property type="project" value="UniProtKB-KW"/>
</dbReference>
<evidence type="ECO:0000259" key="4">
    <source>
        <dbReference type="PROSITE" id="PS50043"/>
    </source>
</evidence>
<protein>
    <submittedName>
        <fullName evidence="6">DNA-binding response regulator</fullName>
    </submittedName>
</protein>
<dbReference type="InterPro" id="IPR000792">
    <property type="entry name" value="Tscrpt_reg_LuxR_C"/>
</dbReference>
<dbReference type="SMART" id="SM00448">
    <property type="entry name" value="REC"/>
    <property type="match status" value="1"/>
</dbReference>
<dbReference type="PROSITE" id="PS50043">
    <property type="entry name" value="HTH_LUXR_2"/>
    <property type="match status" value="1"/>
</dbReference>
<accession>A0A3P3DI64</accession>
<evidence type="ECO:0000259" key="5">
    <source>
        <dbReference type="PROSITE" id="PS50110"/>
    </source>
</evidence>
<dbReference type="SUPFAM" id="SSF52172">
    <property type="entry name" value="CheY-like"/>
    <property type="match status" value="1"/>
</dbReference>
<dbReference type="PANTHER" id="PTHR45566">
    <property type="entry name" value="HTH-TYPE TRANSCRIPTIONAL REGULATOR YHJB-RELATED"/>
    <property type="match status" value="1"/>
</dbReference>
<dbReference type="InterPro" id="IPR011006">
    <property type="entry name" value="CheY-like_superfamily"/>
</dbReference>
<dbReference type="InterPro" id="IPR058245">
    <property type="entry name" value="NreC/VraR/RcsB-like_REC"/>
</dbReference>
<dbReference type="PROSITE" id="PS00622">
    <property type="entry name" value="HTH_LUXR_1"/>
    <property type="match status" value="1"/>
</dbReference>
<dbReference type="PROSITE" id="PS50110">
    <property type="entry name" value="RESPONSE_REGULATORY"/>
    <property type="match status" value="1"/>
</dbReference>
<dbReference type="CDD" id="cd17535">
    <property type="entry name" value="REC_NarL-like"/>
    <property type="match status" value="1"/>
</dbReference>
<evidence type="ECO:0000313" key="6">
    <source>
        <dbReference type="EMBL" id="RRH72308.1"/>
    </source>
</evidence>
<proteinExistence type="predicted"/>
<dbReference type="GO" id="GO:0006355">
    <property type="term" value="P:regulation of DNA-templated transcription"/>
    <property type="evidence" value="ECO:0007669"/>
    <property type="project" value="InterPro"/>
</dbReference>
<feature type="domain" description="HTH luxR-type" evidence="4">
    <location>
        <begin position="162"/>
        <end position="227"/>
    </location>
</feature>
<evidence type="ECO:0000256" key="3">
    <source>
        <dbReference type="PROSITE-ProRule" id="PRU00169"/>
    </source>
</evidence>
<organism evidence="6 7">
    <name type="scientific">Falsigemmobacter faecalis</name>
    <dbReference type="NCBI Taxonomy" id="2488730"/>
    <lineage>
        <taxon>Bacteria</taxon>
        <taxon>Pseudomonadati</taxon>
        <taxon>Pseudomonadota</taxon>
        <taxon>Alphaproteobacteria</taxon>
        <taxon>Rhodobacterales</taxon>
        <taxon>Paracoccaceae</taxon>
        <taxon>Falsigemmobacter</taxon>
    </lineage>
</organism>
<dbReference type="InterPro" id="IPR001789">
    <property type="entry name" value="Sig_transdc_resp-reg_receiver"/>
</dbReference>
<comment type="caution">
    <text evidence="6">The sequence shown here is derived from an EMBL/GenBank/DDBJ whole genome shotgun (WGS) entry which is preliminary data.</text>
</comment>
<dbReference type="EMBL" id="RRAZ01000025">
    <property type="protein sequence ID" value="RRH72308.1"/>
    <property type="molecule type" value="Genomic_DNA"/>
</dbReference>